<dbReference type="PANTHER" id="PTHR11552">
    <property type="entry name" value="GLUCOSE-METHANOL-CHOLINE GMC OXIDOREDUCTASE"/>
    <property type="match status" value="1"/>
</dbReference>
<feature type="chain" id="PRO_5007395296" description="Glucose-methanol-choline oxidoreductase N-terminal domain-containing protein" evidence="4">
    <location>
        <begin position="18"/>
        <end position="630"/>
    </location>
</feature>
<dbReference type="InterPro" id="IPR007867">
    <property type="entry name" value="GMC_OxRtase_C"/>
</dbReference>
<dbReference type="Pfam" id="PF00732">
    <property type="entry name" value="GMC_oxred_N"/>
    <property type="match status" value="1"/>
</dbReference>
<dbReference type="Pfam" id="PF05199">
    <property type="entry name" value="GMC_oxred_C"/>
    <property type="match status" value="1"/>
</dbReference>
<dbReference type="SUPFAM" id="SSF51905">
    <property type="entry name" value="FAD/NAD(P)-binding domain"/>
    <property type="match status" value="1"/>
</dbReference>
<keyword evidence="8" id="KW-1185">Reference proteome</keyword>
<comment type="cofactor">
    <cofactor evidence="2">
        <name>FAD</name>
        <dbReference type="ChEBI" id="CHEBI:57692"/>
    </cofactor>
</comment>
<evidence type="ECO:0000256" key="1">
    <source>
        <dbReference type="ARBA" id="ARBA00010790"/>
    </source>
</evidence>
<keyword evidence="3" id="KW-0285">Flavoprotein</keyword>
<dbReference type="HOGENOM" id="CLU_002865_6_3_1"/>
<dbReference type="PROSITE" id="PS00623">
    <property type="entry name" value="GMC_OXRED_1"/>
    <property type="match status" value="1"/>
</dbReference>
<feature type="signal peptide" evidence="4">
    <location>
        <begin position="1"/>
        <end position="17"/>
    </location>
</feature>
<organism evidence="7 8">
    <name type="scientific">Phialophora macrospora</name>
    <dbReference type="NCBI Taxonomy" id="1851006"/>
    <lineage>
        <taxon>Eukaryota</taxon>
        <taxon>Fungi</taxon>
        <taxon>Dikarya</taxon>
        <taxon>Ascomycota</taxon>
        <taxon>Pezizomycotina</taxon>
        <taxon>Eurotiomycetes</taxon>
        <taxon>Chaetothyriomycetidae</taxon>
        <taxon>Chaetothyriales</taxon>
        <taxon>Herpotrichiellaceae</taxon>
        <taxon>Phialophora</taxon>
    </lineage>
</organism>
<dbReference type="EMBL" id="KN846956">
    <property type="protein sequence ID" value="KIW72478.1"/>
    <property type="molecule type" value="Genomic_DNA"/>
</dbReference>
<dbReference type="PIRSF" id="PIRSF000137">
    <property type="entry name" value="Alcohol_oxidase"/>
    <property type="match status" value="1"/>
</dbReference>
<evidence type="ECO:0000256" key="2">
    <source>
        <dbReference type="PIRSR" id="PIRSR000137-2"/>
    </source>
</evidence>
<dbReference type="InterPro" id="IPR012132">
    <property type="entry name" value="GMC_OxRdtase"/>
</dbReference>
<feature type="binding site" evidence="2">
    <location>
        <begin position="562"/>
        <end position="563"/>
    </location>
    <ligand>
        <name>FAD</name>
        <dbReference type="ChEBI" id="CHEBI:57692"/>
    </ligand>
</feature>
<dbReference type="PROSITE" id="PS00624">
    <property type="entry name" value="GMC_OXRED_2"/>
    <property type="match status" value="1"/>
</dbReference>
<evidence type="ECO:0000313" key="8">
    <source>
        <dbReference type="Proteomes" id="UP000054266"/>
    </source>
</evidence>
<dbReference type="EMBL" id="KN846956">
    <property type="protein sequence ID" value="KIW72479.1"/>
    <property type="molecule type" value="Genomic_DNA"/>
</dbReference>
<feature type="domain" description="Glucose-methanol-choline oxidoreductase N-terminal" evidence="6">
    <location>
        <begin position="301"/>
        <end position="315"/>
    </location>
</feature>
<evidence type="ECO:0000256" key="4">
    <source>
        <dbReference type="SAM" id="SignalP"/>
    </source>
</evidence>
<dbReference type="AlphaFoldDB" id="A0A0D2GJE7"/>
<protein>
    <recommendedName>
        <fullName evidence="5 6">Glucose-methanol-choline oxidoreductase N-terminal domain-containing protein</fullName>
    </recommendedName>
</protein>
<keyword evidence="2 3" id="KW-0274">FAD</keyword>
<dbReference type="GO" id="GO:0050660">
    <property type="term" value="F:flavin adenine dinucleotide binding"/>
    <property type="evidence" value="ECO:0007669"/>
    <property type="project" value="InterPro"/>
</dbReference>
<dbReference type="PANTHER" id="PTHR11552:SF115">
    <property type="entry name" value="DEHYDROGENASE XPTC-RELATED"/>
    <property type="match status" value="1"/>
</dbReference>
<comment type="similarity">
    <text evidence="1 3">Belongs to the GMC oxidoreductase family.</text>
</comment>
<reference evidence="7 8" key="1">
    <citation type="submission" date="2015-01" db="EMBL/GenBank/DDBJ databases">
        <title>The Genome Sequence of Capronia semiimmersa CBS27337.</title>
        <authorList>
            <consortium name="The Broad Institute Genomics Platform"/>
            <person name="Cuomo C."/>
            <person name="de Hoog S."/>
            <person name="Gorbushina A."/>
            <person name="Stielow B."/>
            <person name="Teixiera M."/>
            <person name="Abouelleil A."/>
            <person name="Chapman S.B."/>
            <person name="Priest M."/>
            <person name="Young S.K."/>
            <person name="Wortman J."/>
            <person name="Nusbaum C."/>
            <person name="Birren B."/>
        </authorList>
    </citation>
    <scope>NUCLEOTIDE SEQUENCE [LARGE SCALE GENOMIC DNA]</scope>
    <source>
        <strain evidence="7 8">CBS 27337</strain>
    </source>
</reference>
<dbReference type="Gene3D" id="3.50.50.60">
    <property type="entry name" value="FAD/NAD(P)-binding domain"/>
    <property type="match status" value="1"/>
</dbReference>
<feature type="domain" description="Glucose-methanol-choline oxidoreductase N-terminal" evidence="5">
    <location>
        <begin position="109"/>
        <end position="132"/>
    </location>
</feature>
<evidence type="ECO:0000259" key="5">
    <source>
        <dbReference type="PROSITE" id="PS00623"/>
    </source>
</evidence>
<name>A0A0D2GJE7_9EURO</name>
<gene>
    <name evidence="7" type="ORF">PV04_00667</name>
</gene>
<proteinExistence type="inferred from homology"/>
<dbReference type="Gene3D" id="3.30.560.10">
    <property type="entry name" value="Glucose Oxidase, domain 3"/>
    <property type="match status" value="1"/>
</dbReference>
<evidence type="ECO:0000256" key="3">
    <source>
        <dbReference type="RuleBase" id="RU003968"/>
    </source>
</evidence>
<keyword evidence="4" id="KW-0732">Signal</keyword>
<dbReference type="SUPFAM" id="SSF54373">
    <property type="entry name" value="FAD-linked reductases, C-terminal domain"/>
    <property type="match status" value="1"/>
</dbReference>
<dbReference type="InterPro" id="IPR000172">
    <property type="entry name" value="GMC_OxRdtase_N"/>
</dbReference>
<sequence length="630" mass="67098">MHLSAIIAVASAGLVCAKPTKQIKRQTIQDTYDFIIAGGGTAGLVIANRLTECPNIRVLVLENGPVPDVVANTQTPGGNQYLGGTAVDYNYYTLPQKNLNNRILPYHRGRGLGGSSTINGLYYGRGSASVFDKWVELGNPGWGWDDLYPLAVKQTHINAPNFNDTNDHSFETWDPAAYSNGELQIAFQGYVPDSNVGFIRAGEAIGIPIVNELNNGNNTGVKQGTGCFDSRLRRSSSYEAFYVPIQKRTNLDVLHYASVTAIQFTKSSNGTSIATGVSFTDQPTGQFINVNATKEVIVTMGAFSSPQLMMISGIGPRAQLAGNGITPVHINENVGQNMNDHCVFSIMALVQQSASTSSMAINDSTLAAAEQQFLTDGTGPYSAPSGITNAFQQLSNATLQAIGAHAVLDAGLVNQSHVEFLYESVFYPSGVAALPPGSDSGSSISTSPGSANAYYIPQSNLSYISLTASPLVALSRGSVTLKSSSMFDAPNIDPNYYANTTDRAVAINAFHDLRKLLAHPAIAQYTVGPNNGEVQPGFAHVPANASDDVIFDYIKANTIPNWHASGTCQMLPEADGGVVDARLRVYGVQNLRVADVSIIPRLPDVNLQGPVFMIAEKAALLIKEDYGLTC</sequence>
<accession>A0A0D2GJE7</accession>
<dbReference type="Proteomes" id="UP000054266">
    <property type="component" value="Unassembled WGS sequence"/>
</dbReference>
<dbReference type="STRING" id="5601.A0A0D2GJE7"/>
<dbReference type="GO" id="GO:0044550">
    <property type="term" value="P:secondary metabolite biosynthetic process"/>
    <property type="evidence" value="ECO:0007669"/>
    <property type="project" value="TreeGrafter"/>
</dbReference>
<dbReference type="GO" id="GO:0016614">
    <property type="term" value="F:oxidoreductase activity, acting on CH-OH group of donors"/>
    <property type="evidence" value="ECO:0007669"/>
    <property type="project" value="InterPro"/>
</dbReference>
<evidence type="ECO:0000259" key="6">
    <source>
        <dbReference type="PROSITE" id="PS00624"/>
    </source>
</evidence>
<dbReference type="InterPro" id="IPR036188">
    <property type="entry name" value="FAD/NAD-bd_sf"/>
</dbReference>
<evidence type="ECO:0000313" key="7">
    <source>
        <dbReference type="EMBL" id="KIW72479.1"/>
    </source>
</evidence>
<feature type="binding site" evidence="2">
    <location>
        <position position="259"/>
    </location>
    <ligand>
        <name>FAD</name>
        <dbReference type="ChEBI" id="CHEBI:57692"/>
    </ligand>
</feature>